<accession>A0A212KGT5</accession>
<sequence>MAWRYALGIVPRWMQPLQNFNMKHPHSKRSWHFRQMFQTRITWSVFAVPPWRRSVICIF</sequence>
<gene>
    <name evidence="1" type="ORF">KL86DPRO_70088</name>
</gene>
<organism evidence="1">
    <name type="scientific">uncultured delta proteobacterium</name>
    <dbReference type="NCBI Taxonomy" id="34034"/>
    <lineage>
        <taxon>Bacteria</taxon>
        <taxon>Deltaproteobacteria</taxon>
        <taxon>environmental samples</taxon>
    </lineage>
</organism>
<protein>
    <submittedName>
        <fullName evidence="1">Uncharacterized protein</fullName>
    </submittedName>
</protein>
<proteinExistence type="predicted"/>
<dbReference type="EMBL" id="FLUQ01000007">
    <property type="protein sequence ID" value="SBW10913.1"/>
    <property type="molecule type" value="Genomic_DNA"/>
</dbReference>
<reference evidence="1" key="1">
    <citation type="submission" date="2016-04" db="EMBL/GenBank/DDBJ databases">
        <authorList>
            <person name="Evans L.H."/>
            <person name="Alamgir A."/>
            <person name="Owens N."/>
            <person name="Weber N.D."/>
            <person name="Virtaneva K."/>
            <person name="Barbian K."/>
            <person name="Babar A."/>
            <person name="Rosenke K."/>
        </authorList>
    </citation>
    <scope>NUCLEOTIDE SEQUENCE</scope>
    <source>
        <strain evidence="1">86</strain>
    </source>
</reference>
<name>A0A212KGT5_9DELT</name>
<dbReference type="AlphaFoldDB" id="A0A212KGT5"/>
<evidence type="ECO:0000313" key="1">
    <source>
        <dbReference type="EMBL" id="SBW10913.1"/>
    </source>
</evidence>